<sequence>MDGHGPDWDMDRAVEALGNAAEGSHNMTPVFVCCPTREAAPQYTKAVHIVAGTKLASCVEVDLLSGSEADVLRRVEHQAVEGEWVLLLHAQEAPPEMLRQLAQTVLNRTVSSLSYAFRLLVLHIGDLDPTDSSHFPSPLLVPALIVTTAGRVHSKASFLAEKVQAHVQGDAGVAEDLFILEEQLYGNEPSCARLVLTKDHMPHLMEIMEAVKPNRSCKALIFEDCWLGPVEIALVAHMLQANMHLQRLELEAACLVDACISELCVGLRGNTSLHSLDLSRNPSISDVGINLLAEILDPASKCELRQLDFRLNNSLRHHHALGFHFSSFQNLCRSLRTNAHLTALNLSNTKLTPRCVHALARALRSNKTLLTLNVSDNRMGDEAGVSIADALASRNQTLTYLDISGTGISTITICALAQTLKRNCTLRSLILDTNRITQLPEPQDLANAVFNDHDDLVADPEEGIISDDSEEETEEPASEGGEQDSDMEEEEAGGYVPAPTQANGAVILPEDAAEHAIDVITNRYHRLEGMEALRDVLHTNSSLTELSVANCALDDPSFKILADGLLQGNNASLRRLSIERTDVLGEKGSLMVKGLIIESRALEDLNLGGTNPLVAERAILALEQTTRLKCLDLSRCELGEDMVTMLYDSLAKNAQCPLERLSLAGNTINSSSLKWMEQILALPHLPLQALDLGSTMDMAQWPEQGCLAMRRFGAAVAASPRLKRCGFSGNGLGDAAAAVLAAELKAATTLEDLDITRNRIGIPIPTLFEGVHRSSGGRVWVASHPQTPAA</sequence>
<dbReference type="Gene3D" id="3.80.10.10">
    <property type="entry name" value="Ribonuclease Inhibitor"/>
    <property type="match status" value="4"/>
</dbReference>
<feature type="region of interest" description="Disordered" evidence="1">
    <location>
        <begin position="463"/>
        <end position="501"/>
    </location>
</feature>
<name>A0A7S1IDP7_9EUGL</name>
<protein>
    <submittedName>
        <fullName evidence="2">Uncharacterized protein</fullName>
    </submittedName>
</protein>
<dbReference type="InterPro" id="IPR032675">
    <property type="entry name" value="LRR_dom_sf"/>
</dbReference>
<feature type="compositionally biased region" description="Acidic residues" evidence="1">
    <location>
        <begin position="463"/>
        <end position="492"/>
    </location>
</feature>
<dbReference type="PANTHER" id="PTHR24114">
    <property type="entry name" value="LEUCINE RICH REPEAT FAMILY PROTEIN"/>
    <property type="match status" value="1"/>
</dbReference>
<evidence type="ECO:0000256" key="1">
    <source>
        <dbReference type="SAM" id="MobiDB-lite"/>
    </source>
</evidence>
<dbReference type="EMBL" id="HBGA01055172">
    <property type="protein sequence ID" value="CAD9009235.1"/>
    <property type="molecule type" value="Transcribed_RNA"/>
</dbReference>
<organism evidence="2">
    <name type="scientific">Eutreptiella gymnastica</name>
    <dbReference type="NCBI Taxonomy" id="73025"/>
    <lineage>
        <taxon>Eukaryota</taxon>
        <taxon>Discoba</taxon>
        <taxon>Euglenozoa</taxon>
        <taxon>Euglenida</taxon>
        <taxon>Spirocuta</taxon>
        <taxon>Euglenophyceae</taxon>
        <taxon>Eutreptiales</taxon>
        <taxon>Eutreptiaceae</taxon>
        <taxon>Eutreptiella</taxon>
    </lineage>
</organism>
<accession>A0A7S1IDP7</accession>
<dbReference type="SUPFAM" id="SSF52047">
    <property type="entry name" value="RNI-like"/>
    <property type="match status" value="2"/>
</dbReference>
<dbReference type="InterPro" id="IPR052394">
    <property type="entry name" value="LRR-containing"/>
</dbReference>
<dbReference type="AlphaFoldDB" id="A0A7S1IDP7"/>
<reference evidence="2" key="1">
    <citation type="submission" date="2021-01" db="EMBL/GenBank/DDBJ databases">
        <authorList>
            <person name="Corre E."/>
            <person name="Pelletier E."/>
            <person name="Niang G."/>
            <person name="Scheremetjew M."/>
            <person name="Finn R."/>
            <person name="Kale V."/>
            <person name="Holt S."/>
            <person name="Cochrane G."/>
            <person name="Meng A."/>
            <person name="Brown T."/>
            <person name="Cohen L."/>
        </authorList>
    </citation>
    <scope>NUCLEOTIDE SEQUENCE</scope>
    <source>
        <strain evidence="2">NIES-381</strain>
    </source>
</reference>
<dbReference type="SMART" id="SM00368">
    <property type="entry name" value="LRR_RI"/>
    <property type="match status" value="10"/>
</dbReference>
<gene>
    <name evidence="2" type="ORF">EGYM00392_LOCUS20329</name>
</gene>
<proteinExistence type="predicted"/>
<dbReference type="PROSITE" id="PS51450">
    <property type="entry name" value="LRR"/>
    <property type="match status" value="1"/>
</dbReference>
<dbReference type="PANTHER" id="PTHR24114:SF2">
    <property type="entry name" value="F-BOX DOMAIN-CONTAINING PROTEIN-RELATED"/>
    <property type="match status" value="1"/>
</dbReference>
<dbReference type="InterPro" id="IPR001611">
    <property type="entry name" value="Leu-rich_rpt"/>
</dbReference>
<dbReference type="Pfam" id="PF13516">
    <property type="entry name" value="LRR_6"/>
    <property type="match status" value="4"/>
</dbReference>
<evidence type="ECO:0000313" key="2">
    <source>
        <dbReference type="EMBL" id="CAD9009235.1"/>
    </source>
</evidence>